<dbReference type="EMBL" id="PVBR01000049">
    <property type="protein sequence ID" value="PRD40444.1"/>
    <property type="molecule type" value="Genomic_DNA"/>
</dbReference>
<sequence length="235" mass="25075">MPAERVDTLGCESLTATQANLLRRVGVAAIRYWFCRYSLFIGISISGCFSAFAQGSETAPSAPPQPATASPAQPAAGAPHVTKFDDWYHRCVDVKAADGKTVPQCEVAQIAQVRQGEQNVNVLTLAIARTAPEAGKKPSQNDLLLTALVPLNVVLPVGLGLSADGRDVVTIPYRNCNQAGCWAQQKLDQQMLGALQKGNAGEAHLRLMNGQNINLRFSLKGLTKALAELQKPSRG</sequence>
<organism evidence="2 3">
    <name type="scientific">Phyllobacterium phragmitis</name>
    <dbReference type="NCBI Taxonomy" id="2670329"/>
    <lineage>
        <taxon>Bacteria</taxon>
        <taxon>Pseudomonadati</taxon>
        <taxon>Pseudomonadota</taxon>
        <taxon>Alphaproteobacteria</taxon>
        <taxon>Hyphomicrobiales</taxon>
        <taxon>Phyllobacteriaceae</taxon>
        <taxon>Phyllobacterium</taxon>
    </lineage>
</organism>
<dbReference type="AlphaFoldDB" id="A0A2S9IIU2"/>
<protein>
    <submittedName>
        <fullName evidence="2">Invasion protein B</fullName>
    </submittedName>
</protein>
<proteinExistence type="predicted"/>
<reference evidence="2 3" key="1">
    <citation type="submission" date="2018-02" db="EMBL/GenBank/DDBJ databases">
        <title>The draft genome of Phyllobacterium sp. 1N-3.</title>
        <authorList>
            <person name="Liu L."/>
            <person name="Li L."/>
            <person name="Zhang X."/>
            <person name="Wang T."/>
            <person name="Liang L."/>
        </authorList>
    </citation>
    <scope>NUCLEOTIDE SEQUENCE [LARGE SCALE GENOMIC DNA]</scope>
    <source>
        <strain evidence="2 3">1N-3</strain>
    </source>
</reference>
<dbReference type="Gene3D" id="2.60.40.1880">
    <property type="entry name" value="Invasion associated locus B (IalB) protein"/>
    <property type="match status" value="1"/>
</dbReference>
<dbReference type="Proteomes" id="UP000239434">
    <property type="component" value="Unassembled WGS sequence"/>
</dbReference>
<name>A0A2S9IIU2_9HYPH</name>
<dbReference type="InterPro" id="IPR038696">
    <property type="entry name" value="IalB_sf"/>
</dbReference>
<comment type="caution">
    <text evidence="2">The sequence shown here is derived from an EMBL/GenBank/DDBJ whole genome shotgun (WGS) entry which is preliminary data.</text>
</comment>
<evidence type="ECO:0000256" key="1">
    <source>
        <dbReference type="SAM" id="MobiDB-lite"/>
    </source>
</evidence>
<feature type="region of interest" description="Disordered" evidence="1">
    <location>
        <begin position="59"/>
        <end position="78"/>
    </location>
</feature>
<gene>
    <name evidence="2" type="ORF">C5748_26965</name>
</gene>
<accession>A0A2S9IIU2</accession>
<evidence type="ECO:0000313" key="2">
    <source>
        <dbReference type="EMBL" id="PRD40444.1"/>
    </source>
</evidence>
<dbReference type="Pfam" id="PF06776">
    <property type="entry name" value="IalB"/>
    <property type="match status" value="1"/>
</dbReference>
<dbReference type="InterPro" id="IPR010642">
    <property type="entry name" value="Invasion_prot_B"/>
</dbReference>
<feature type="compositionally biased region" description="Low complexity" evidence="1">
    <location>
        <begin position="67"/>
        <end position="78"/>
    </location>
</feature>
<keyword evidence="3" id="KW-1185">Reference proteome</keyword>
<evidence type="ECO:0000313" key="3">
    <source>
        <dbReference type="Proteomes" id="UP000239434"/>
    </source>
</evidence>